<dbReference type="InterPro" id="IPR009061">
    <property type="entry name" value="DNA-bd_dom_put_sf"/>
</dbReference>
<dbReference type="GO" id="GO:0000122">
    <property type="term" value="P:negative regulation of transcription by RNA polymerase II"/>
    <property type="evidence" value="ECO:0007669"/>
    <property type="project" value="TreeGrafter"/>
</dbReference>
<dbReference type="SMART" id="SM01046">
    <property type="entry name" value="c-SKI_SMAD_bind"/>
    <property type="match status" value="1"/>
</dbReference>
<evidence type="ECO:0000259" key="3">
    <source>
        <dbReference type="SMART" id="SM01046"/>
    </source>
</evidence>
<dbReference type="Gene3D" id="3.10.260.20">
    <property type="entry name" value="Ski"/>
    <property type="match status" value="1"/>
</dbReference>
<dbReference type="GO" id="GO:0000981">
    <property type="term" value="F:DNA-binding transcription factor activity, RNA polymerase II-specific"/>
    <property type="evidence" value="ECO:0007669"/>
    <property type="project" value="TreeGrafter"/>
</dbReference>
<evidence type="ECO:0000256" key="2">
    <source>
        <dbReference type="SAM" id="MobiDB-lite"/>
    </source>
</evidence>
<protein>
    <recommendedName>
        <fullName evidence="3">c-SKI SMAD4-binding domain-containing protein</fullName>
    </recommendedName>
</protein>
<dbReference type="EMBL" id="JAODUO010004068">
    <property type="protein sequence ID" value="KAK2144938.1"/>
    <property type="molecule type" value="Genomic_DNA"/>
</dbReference>
<name>A0AAD9MUT9_RIDPI</name>
<comment type="similarity">
    <text evidence="1">Belongs to the SKI family.</text>
</comment>
<accession>A0AAD9MUT9</accession>
<dbReference type="SUPFAM" id="SSF63763">
    <property type="entry name" value="SAND domain-like"/>
    <property type="match status" value="1"/>
</dbReference>
<dbReference type="GO" id="GO:0030514">
    <property type="term" value="P:negative regulation of BMP signaling pathway"/>
    <property type="evidence" value="ECO:0007669"/>
    <property type="project" value="TreeGrafter"/>
</dbReference>
<proteinExistence type="inferred from homology"/>
<dbReference type="PANTHER" id="PTHR10005">
    <property type="entry name" value="SKI ONCOGENE-RELATED"/>
    <property type="match status" value="1"/>
</dbReference>
<comment type="caution">
    <text evidence="4">The sequence shown here is derived from an EMBL/GenBank/DDBJ whole genome shotgun (WGS) entry which is preliminary data.</text>
</comment>
<dbReference type="GO" id="GO:0046332">
    <property type="term" value="F:SMAD binding"/>
    <property type="evidence" value="ECO:0007669"/>
    <property type="project" value="InterPro"/>
</dbReference>
<evidence type="ECO:0000256" key="1">
    <source>
        <dbReference type="ARBA" id="ARBA00009513"/>
    </source>
</evidence>
<dbReference type="Gene3D" id="3.10.390.10">
    <property type="entry name" value="SAND domain-like"/>
    <property type="match status" value="1"/>
</dbReference>
<evidence type="ECO:0000313" key="4">
    <source>
        <dbReference type="EMBL" id="KAK2144938.1"/>
    </source>
</evidence>
<dbReference type="InterPro" id="IPR010919">
    <property type="entry name" value="SAND-like_dom_sf"/>
</dbReference>
<dbReference type="PANTHER" id="PTHR10005:SF26">
    <property type="entry name" value="CORL"/>
    <property type="match status" value="1"/>
</dbReference>
<organism evidence="4 5">
    <name type="scientific">Ridgeia piscesae</name>
    <name type="common">Tubeworm</name>
    <dbReference type="NCBI Taxonomy" id="27915"/>
    <lineage>
        <taxon>Eukaryota</taxon>
        <taxon>Metazoa</taxon>
        <taxon>Spiralia</taxon>
        <taxon>Lophotrochozoa</taxon>
        <taxon>Annelida</taxon>
        <taxon>Polychaeta</taxon>
        <taxon>Sedentaria</taxon>
        <taxon>Canalipalpata</taxon>
        <taxon>Sabellida</taxon>
        <taxon>Siboglinidae</taxon>
        <taxon>Ridgeia</taxon>
    </lineage>
</organism>
<feature type="region of interest" description="Disordered" evidence="2">
    <location>
        <begin position="218"/>
        <end position="242"/>
    </location>
</feature>
<sequence>MADAHGTCGALPTEVGIFPPSVDSSDADPAMHGEVSTADDTERLSLAQISNTLLRRYRYNDIHNRRVALGITCAQCTPGQLEVLRCAGAMPAASRRCGIITKREAERLVKSFIEDSHPPNLPPDFVFSVRHSCGWGCVGDFTPARYNSSRAKCIKCGYCSEYFSPNKFLFHFHRSPGSIYRHPDAANFNSWRRHLRLAADQPSERLVHMWEDVKATFNSGRPHDRATSSSSEPSRPTVFTPFKPYPSVPEATRVPFPAARMIPPPAFALGVPPESWMDHRRVAPNPFGVLFAGHFYSSLVQPNAFRLPLFAVHNTTMPRMRSGSTGAGQLGPALDPALQSAFQAVSAQREDAVARDSSRVPPSNLA</sequence>
<dbReference type="Pfam" id="PF02437">
    <property type="entry name" value="Ski_Sno_DHD"/>
    <property type="match status" value="1"/>
</dbReference>
<dbReference type="InterPro" id="IPR023216">
    <property type="entry name" value="Tscrpt_reg_SKI_SnoN"/>
</dbReference>
<evidence type="ECO:0000313" key="5">
    <source>
        <dbReference type="Proteomes" id="UP001209878"/>
    </source>
</evidence>
<dbReference type="SUPFAM" id="SSF46955">
    <property type="entry name" value="Putative DNA-binding domain"/>
    <property type="match status" value="1"/>
</dbReference>
<dbReference type="AlphaFoldDB" id="A0AAD9MUT9"/>
<dbReference type="GO" id="GO:0005634">
    <property type="term" value="C:nucleus"/>
    <property type="evidence" value="ECO:0007669"/>
    <property type="project" value="TreeGrafter"/>
</dbReference>
<reference evidence="4" key="1">
    <citation type="journal article" date="2023" name="Mol. Biol. Evol.">
        <title>Third-Generation Sequencing Reveals the Adaptive Role of the Epigenome in Three Deep-Sea Polychaetes.</title>
        <authorList>
            <person name="Perez M."/>
            <person name="Aroh O."/>
            <person name="Sun Y."/>
            <person name="Lan Y."/>
            <person name="Juniper S.K."/>
            <person name="Young C.R."/>
            <person name="Angers B."/>
            <person name="Qian P.Y."/>
        </authorList>
    </citation>
    <scope>NUCLEOTIDE SEQUENCE</scope>
    <source>
        <strain evidence="4">R07B-5</strain>
    </source>
</reference>
<dbReference type="Proteomes" id="UP001209878">
    <property type="component" value="Unassembled WGS sequence"/>
</dbReference>
<feature type="domain" description="c-SKI SMAD4-binding" evidence="3">
    <location>
        <begin position="126"/>
        <end position="218"/>
    </location>
</feature>
<gene>
    <name evidence="4" type="ORF">NP493_4085g00001</name>
</gene>
<dbReference type="GO" id="GO:0000978">
    <property type="term" value="F:RNA polymerase II cis-regulatory region sequence-specific DNA binding"/>
    <property type="evidence" value="ECO:0007669"/>
    <property type="project" value="TreeGrafter"/>
</dbReference>
<dbReference type="InterPro" id="IPR003380">
    <property type="entry name" value="SKI/SNO/DAC"/>
</dbReference>
<dbReference type="InterPro" id="IPR037000">
    <property type="entry name" value="Ski_DNA-bd_sf"/>
</dbReference>
<keyword evidence="5" id="KW-1185">Reference proteome</keyword>
<dbReference type="GO" id="GO:0005667">
    <property type="term" value="C:transcription regulator complex"/>
    <property type="evidence" value="ECO:0007669"/>
    <property type="project" value="TreeGrafter"/>
</dbReference>
<dbReference type="Pfam" id="PF08782">
    <property type="entry name" value="c-SKI_SMAD_bind"/>
    <property type="match status" value="1"/>
</dbReference>
<dbReference type="GO" id="GO:0005737">
    <property type="term" value="C:cytoplasm"/>
    <property type="evidence" value="ECO:0007669"/>
    <property type="project" value="TreeGrafter"/>
</dbReference>
<dbReference type="InterPro" id="IPR014890">
    <property type="entry name" value="c-SKI_SMAD4-bd_dom"/>
</dbReference>